<dbReference type="Pfam" id="PF11907">
    <property type="entry name" value="DUF3427"/>
    <property type="match status" value="1"/>
</dbReference>
<evidence type="ECO:0000313" key="2">
    <source>
        <dbReference type="Proteomes" id="UP000069030"/>
    </source>
</evidence>
<dbReference type="InterPro" id="IPR036286">
    <property type="entry name" value="LexA/Signal_pep-like_sf"/>
</dbReference>
<keyword evidence="1" id="KW-0255">Endonuclease</keyword>
<sequence>MSSLFNDNFSNAIYKGFLDKTITAEQGYLPRLLTNKDIPKEKVLSTIINEFDTCIEFCISVAFVTTSGIAVLLNSLIALEKKGVKGRVLVSQYLDFTQPEALKKLKTFKNIELKISTEGNTHSKGYIFKKDNYYNIIIGSSNLTSKALTVNKEWNLKISGLDSSDIVDNVLNEFNTDFEQAISVTDDYISSYEKTYLSKRLVRDKLSTADREEDVVIEPNTMQEVALSNLEKLRVKGENKGLIISATGTGKTYLSAFDVRNFNPKRLLFVVHRLNIANDALNTFKSLIGDIKTYGVFSGDQRNIDADFIFSTVQTISKEENLNRFSKDFFDYIIIDESHRSGGSSYLRLIEYFTPKFLLGMTATPERTDGFDIFSLFNHNIAYEIRLHNAMKENMLSNFHYFGISDLIVNNEEIENVRDFNLITEYERAEKIIANAKLYGCDNGITRGLVFCATNDEASFLAERFNEQGLRSIALSGKSSEHERAIAIEKLESEDNIDKLDYIFTVDIFNEGIDIPKVNQILMIRPTESAIVFVQQLGRGLRKTQNKDFLTVVDFIGNYKNNYLIPIALYGDTTYNKDTLRKLISEGSKNLPGSSTINFDEITKERIYQSIATANMSALVDLKKDYQTLKYRLGRIPMMMDFLNNELRDPFQFVSYSKSYYNFVVKVDNSFESVLNAHKLNLLNLFSQEINNAKRIEESLLLKELIEKGALSVLTFKEIINDRFNYLLLDETIESCLSNLNFRFIKKKQNVVVKENNIIKFHDEFLELLDDVIFKSFLVDSIDYSINMYEANYTSTNYKKGLLLYNKYSRKDVCRLLNWETDISSTVYGYRTVNKITPCFVTYHKSDDIEQTIKYNDHFINPSVFAWESRSQRKVDSKEILNVIGSERILLFVKKEDGEGTDFYYMGDVSIIDNTIEQAFMPNSEIPVVHFKFQLEQPVNNELYNYIVTSVSDEDETDGLDKPQNSEKYTIPLYDFYAAAGSFSELQAEKDFEEIEVEPKYTKDGEYFACKVVGESMNRRIPNGAICIFKKIEAGSRNGKIVLVENRDVQDPDFNSAFTVKTYSSQKRVTEDGWEHTEIILRPNSYDDSYRDIIIDSENADSMSIVGEFIKVI</sequence>
<dbReference type="Pfam" id="PF00717">
    <property type="entry name" value="Peptidase_S24"/>
    <property type="match status" value="1"/>
</dbReference>
<evidence type="ECO:0000313" key="1">
    <source>
        <dbReference type="EMBL" id="ALU25007.1"/>
    </source>
</evidence>
<dbReference type="EMBL" id="CP013690">
    <property type="protein sequence ID" value="ALU25007.1"/>
    <property type="molecule type" value="Genomic_DNA"/>
</dbReference>
<dbReference type="CDD" id="cd18799">
    <property type="entry name" value="SF2_C_EcoAI-like"/>
    <property type="match status" value="1"/>
</dbReference>
<reference evidence="1 2" key="1">
    <citation type="journal article" date="2016" name="J. Zhejiang Univ. Sci. B">
        <title>Antibiotic resistance mechanisms of Myroides sp.</title>
        <authorList>
            <person name="Hu S."/>
            <person name="Yuan S."/>
            <person name="Qu H."/>
            <person name="Jiang T."/>
            <person name="Zhou Y."/>
            <person name="Wang M."/>
            <person name="Ming D."/>
        </authorList>
    </citation>
    <scope>NUCLEOTIDE SEQUENCE [LARGE SCALE GENOMIC DNA]</scope>
    <source>
        <strain evidence="1 2">PR63039</strain>
    </source>
</reference>
<dbReference type="RefSeq" id="WP_006260327.1">
    <property type="nucleotide sequence ID" value="NZ_BCMQ01000007.1"/>
</dbReference>
<dbReference type="InterPro" id="IPR027417">
    <property type="entry name" value="P-loop_NTPase"/>
</dbReference>
<dbReference type="CDD" id="cd18032">
    <property type="entry name" value="DEXHc_RE_I_III_res"/>
    <property type="match status" value="1"/>
</dbReference>
<dbReference type="CDD" id="cd09204">
    <property type="entry name" value="PLDc_N_DEXD_b2"/>
    <property type="match status" value="1"/>
</dbReference>
<accession>A0A0U3GQM9</accession>
<dbReference type="InterPro" id="IPR039418">
    <property type="entry name" value="LexA-like"/>
</dbReference>
<dbReference type="PROSITE" id="PS51194">
    <property type="entry name" value="HELICASE_CTER"/>
    <property type="match status" value="1"/>
</dbReference>
<dbReference type="PANTHER" id="PTHR47396">
    <property type="entry name" value="TYPE I RESTRICTION ENZYME ECOKI R PROTEIN"/>
    <property type="match status" value="1"/>
</dbReference>
<dbReference type="Pfam" id="PF00271">
    <property type="entry name" value="Helicase_C"/>
    <property type="match status" value="1"/>
</dbReference>
<organism evidence="1 2">
    <name type="scientific">Myroides odoratimimus</name>
    <dbReference type="NCBI Taxonomy" id="76832"/>
    <lineage>
        <taxon>Bacteria</taxon>
        <taxon>Pseudomonadati</taxon>
        <taxon>Bacteroidota</taxon>
        <taxon>Flavobacteriia</taxon>
        <taxon>Flavobacteriales</taxon>
        <taxon>Flavobacteriaceae</taxon>
        <taxon>Myroides</taxon>
    </lineage>
</organism>
<dbReference type="eggNOG" id="COG3886">
    <property type="taxonomic scope" value="Bacteria"/>
</dbReference>
<dbReference type="SMART" id="SM00490">
    <property type="entry name" value="HELICc"/>
    <property type="match status" value="1"/>
</dbReference>
<dbReference type="InterPro" id="IPR058403">
    <property type="entry name" value="DUF8090"/>
</dbReference>
<keyword evidence="1" id="KW-0378">Hydrolase</keyword>
<dbReference type="Pfam" id="PF13091">
    <property type="entry name" value="PLDc_2"/>
    <property type="match status" value="1"/>
</dbReference>
<dbReference type="InterPro" id="IPR014001">
    <property type="entry name" value="Helicase_ATP-bd"/>
</dbReference>
<dbReference type="SUPFAM" id="SSF51306">
    <property type="entry name" value="LexA/Signal peptidase"/>
    <property type="match status" value="1"/>
</dbReference>
<dbReference type="SUPFAM" id="SSF56024">
    <property type="entry name" value="Phospholipase D/nuclease"/>
    <property type="match status" value="1"/>
</dbReference>
<proteinExistence type="predicted"/>
<dbReference type="eggNOG" id="COG1974">
    <property type="taxonomic scope" value="Bacteria"/>
</dbReference>
<dbReference type="InterPro" id="IPR025202">
    <property type="entry name" value="PLD-like_dom"/>
</dbReference>
<dbReference type="eggNOG" id="COG1061">
    <property type="taxonomic scope" value="Bacteria"/>
</dbReference>
<dbReference type="Pfam" id="PF04851">
    <property type="entry name" value="ResIII"/>
    <property type="match status" value="1"/>
</dbReference>
<dbReference type="InterPro" id="IPR015927">
    <property type="entry name" value="Peptidase_S24_S26A/B/C"/>
</dbReference>
<dbReference type="SUPFAM" id="SSF52540">
    <property type="entry name" value="P-loop containing nucleoside triphosphate hydrolases"/>
    <property type="match status" value="1"/>
</dbReference>
<dbReference type="PANTHER" id="PTHR47396:SF1">
    <property type="entry name" value="ATP-DEPENDENT HELICASE IRC3-RELATED"/>
    <property type="match status" value="1"/>
</dbReference>
<dbReference type="Gene3D" id="2.10.109.10">
    <property type="entry name" value="Umud Fragment, subunit A"/>
    <property type="match status" value="1"/>
</dbReference>
<protein>
    <submittedName>
        <fullName evidence="1">Restriction endonuclease subunit R</fullName>
    </submittedName>
</protein>
<dbReference type="Gene3D" id="3.40.50.300">
    <property type="entry name" value="P-loop containing nucleotide triphosphate hydrolases"/>
    <property type="match status" value="2"/>
</dbReference>
<dbReference type="GO" id="GO:0005829">
    <property type="term" value="C:cytosol"/>
    <property type="evidence" value="ECO:0007669"/>
    <property type="project" value="TreeGrafter"/>
</dbReference>
<gene>
    <name evidence="1" type="ORF">AS202_01955</name>
</gene>
<dbReference type="Proteomes" id="UP000069030">
    <property type="component" value="Chromosome"/>
</dbReference>
<dbReference type="AlphaFoldDB" id="A0A0U3GQM9"/>
<dbReference type="InterPro" id="IPR050742">
    <property type="entry name" value="Helicase_Restrict-Modif_Enz"/>
</dbReference>
<name>A0A0U3GQM9_9FLAO</name>
<dbReference type="InterPro" id="IPR001650">
    <property type="entry name" value="Helicase_C-like"/>
</dbReference>
<dbReference type="GO" id="GO:0003677">
    <property type="term" value="F:DNA binding"/>
    <property type="evidence" value="ECO:0007669"/>
    <property type="project" value="InterPro"/>
</dbReference>
<dbReference type="GO" id="GO:0004519">
    <property type="term" value="F:endonuclease activity"/>
    <property type="evidence" value="ECO:0007669"/>
    <property type="project" value="UniProtKB-KW"/>
</dbReference>
<dbReference type="REBASE" id="405452">
    <property type="entry name" value="Mod11180ORF3327P"/>
</dbReference>
<dbReference type="InterPro" id="IPR006935">
    <property type="entry name" value="Helicase/UvrB_N"/>
</dbReference>
<keyword evidence="1" id="KW-0540">Nuclease</keyword>
<dbReference type="KEGG" id="mod:AS202_01955"/>
<dbReference type="PROSITE" id="PS51192">
    <property type="entry name" value="HELICASE_ATP_BIND_1"/>
    <property type="match status" value="1"/>
</dbReference>
<dbReference type="GO" id="GO:0005524">
    <property type="term" value="F:ATP binding"/>
    <property type="evidence" value="ECO:0007669"/>
    <property type="project" value="InterPro"/>
</dbReference>
<dbReference type="GO" id="GO:0016787">
    <property type="term" value="F:hydrolase activity"/>
    <property type="evidence" value="ECO:0007669"/>
    <property type="project" value="InterPro"/>
</dbReference>
<dbReference type="REBASE" id="134312">
    <property type="entry name" value="Mod63039ORF1955P"/>
</dbReference>
<dbReference type="CDD" id="cd06529">
    <property type="entry name" value="S24_LexA-like"/>
    <property type="match status" value="1"/>
</dbReference>
<dbReference type="Gene3D" id="3.30.870.10">
    <property type="entry name" value="Endonuclease Chain A"/>
    <property type="match status" value="1"/>
</dbReference>
<dbReference type="InterPro" id="IPR021835">
    <property type="entry name" value="DUF3427"/>
</dbReference>
<dbReference type="Pfam" id="PF26350">
    <property type="entry name" value="DUF8090"/>
    <property type="match status" value="1"/>
</dbReference>
<dbReference type="SMART" id="SM00487">
    <property type="entry name" value="DEXDc"/>
    <property type="match status" value="1"/>
</dbReference>